<keyword evidence="1" id="KW-1133">Transmembrane helix</keyword>
<keyword evidence="1" id="KW-0472">Membrane</keyword>
<accession>A0ABQ0L3V0</accession>
<evidence type="ECO:0000256" key="1">
    <source>
        <dbReference type="SAM" id="Phobius"/>
    </source>
</evidence>
<protein>
    <submittedName>
        <fullName evidence="2">Uncharacterized protein</fullName>
    </submittedName>
</protein>
<gene>
    <name evidence="2" type="ORF">MCHLO_03380</name>
</gene>
<reference evidence="2" key="1">
    <citation type="submission" date="2014-09" db="EMBL/GenBank/DDBJ databases">
        <title>Genome sequence of the luminous mushroom Mycena chlorophos for searching fungal bioluminescence genes.</title>
        <authorList>
            <person name="Tanaka Y."/>
            <person name="Kasuga D."/>
            <person name="Oba Y."/>
            <person name="Hase S."/>
            <person name="Sato K."/>
            <person name="Oba Y."/>
            <person name="Sakakibara Y."/>
        </authorList>
    </citation>
    <scope>NUCLEOTIDE SEQUENCE</scope>
</reference>
<sequence length="178" mass="18551">MYRITEHTILVHVALRTLPKIPSRAAGREAMPIPWGEVRHLLVALARISVIEDAEAVGFGAAVGLEDGRGVRAEGVARRVEGDAPGALAVGADVWGLGVEGLGVGEEGGADTVCVEVRLRANGGCRAEQREAGGKDGEERSAHGVLFLVGGLVGWLVWFLLAALSPPCPLLIPQPSDV</sequence>
<organism evidence="2 3">
    <name type="scientific">Mycena chlorophos</name>
    <name type="common">Agaric fungus</name>
    <name type="synonym">Agaricus chlorophos</name>
    <dbReference type="NCBI Taxonomy" id="658473"/>
    <lineage>
        <taxon>Eukaryota</taxon>
        <taxon>Fungi</taxon>
        <taxon>Dikarya</taxon>
        <taxon>Basidiomycota</taxon>
        <taxon>Agaricomycotina</taxon>
        <taxon>Agaricomycetes</taxon>
        <taxon>Agaricomycetidae</taxon>
        <taxon>Agaricales</taxon>
        <taxon>Marasmiineae</taxon>
        <taxon>Mycenaceae</taxon>
        <taxon>Mycena</taxon>
    </lineage>
</organism>
<dbReference type="Proteomes" id="UP000815677">
    <property type="component" value="Unassembled WGS sequence"/>
</dbReference>
<evidence type="ECO:0000313" key="3">
    <source>
        <dbReference type="Proteomes" id="UP000815677"/>
    </source>
</evidence>
<dbReference type="EMBL" id="DF841719">
    <property type="protein sequence ID" value="GAT45824.1"/>
    <property type="molecule type" value="Genomic_DNA"/>
</dbReference>
<evidence type="ECO:0000313" key="2">
    <source>
        <dbReference type="EMBL" id="GAT45824.1"/>
    </source>
</evidence>
<name>A0ABQ0L3V0_MYCCL</name>
<keyword evidence="1" id="KW-0812">Transmembrane</keyword>
<keyword evidence="3" id="KW-1185">Reference proteome</keyword>
<proteinExistence type="predicted"/>
<feature type="transmembrane region" description="Helical" evidence="1">
    <location>
        <begin position="145"/>
        <end position="164"/>
    </location>
</feature>